<reference evidence="3 4" key="1">
    <citation type="submission" date="2018-02" db="EMBL/GenBank/DDBJ databases">
        <title>8 Nocardia nova and 1 Nocardia cyriacigeorgica strain used for evolution to TMP-SMX.</title>
        <authorList>
            <person name="Mehta H."/>
            <person name="Weng J."/>
            <person name="Shamoo Y."/>
        </authorList>
    </citation>
    <scope>NUCLEOTIDE SEQUENCE [LARGE SCALE GENOMIC DNA]</scope>
    <source>
        <strain evidence="3 4">BAA2227</strain>
    </source>
</reference>
<evidence type="ECO:0000259" key="2">
    <source>
        <dbReference type="Pfam" id="PF13472"/>
    </source>
</evidence>
<comment type="caution">
    <text evidence="3">The sequence shown here is derived from an EMBL/GenBank/DDBJ whole genome shotgun (WGS) entry which is preliminary data.</text>
</comment>
<dbReference type="RefSeq" id="WP_064903116.1">
    <property type="nucleotide sequence ID" value="NZ_JADLQW010000021.1"/>
</dbReference>
<dbReference type="Pfam" id="PF13472">
    <property type="entry name" value="Lipase_GDSL_2"/>
    <property type="match status" value="1"/>
</dbReference>
<dbReference type="Gene3D" id="3.40.50.1110">
    <property type="entry name" value="SGNH hydrolase"/>
    <property type="match status" value="1"/>
</dbReference>
<dbReference type="PANTHER" id="PTHR43784">
    <property type="entry name" value="GDSL-LIKE LIPASE/ACYLHYDROLASE, PUTATIVE (AFU_ORTHOLOGUE AFUA_2G00820)-RELATED"/>
    <property type="match status" value="1"/>
</dbReference>
<feature type="region of interest" description="Disordered" evidence="1">
    <location>
        <begin position="255"/>
        <end position="275"/>
    </location>
</feature>
<dbReference type="InterPro" id="IPR013830">
    <property type="entry name" value="SGNH_hydro"/>
</dbReference>
<dbReference type="EMBL" id="PSZD01000004">
    <property type="protein sequence ID" value="PPJ30610.1"/>
    <property type="molecule type" value="Genomic_DNA"/>
</dbReference>
<dbReference type="AlphaFoldDB" id="A0A2S6AAU5"/>
<sequence>MTTLSSPRPDGPAASPNRYERFVALGDSQTEGLWDGDDGSGLRGWADRLAERLVQDNPEIRYANLAVRGRRLAEIRDEQLDAALAMEPDLVGICAGMNDVTAPGTDLVAALDLMEELYAKLTACGATVVTTTFPDVRRIVPLAARYIGPRVDLINDRIRLCASRYGLRLVDLFGAASMVDLRMWSPDRLHGSELGHERFALAAAEALGLDGADHSWAHPPDGSERFRAAGAGGELAWVAATLRPWVWRRLRGVSTGAGRPAKRPELLPVTPGGMP</sequence>
<dbReference type="InterPro" id="IPR053140">
    <property type="entry name" value="GDSL_Rv0518-like"/>
</dbReference>
<feature type="domain" description="SGNH hydrolase-type esterase" evidence="2">
    <location>
        <begin position="24"/>
        <end position="198"/>
    </location>
</feature>
<gene>
    <name evidence="3" type="ORF">C5F51_09135</name>
</gene>
<evidence type="ECO:0000313" key="4">
    <source>
        <dbReference type="Proteomes" id="UP000238356"/>
    </source>
</evidence>
<dbReference type="PANTHER" id="PTHR43784:SF2">
    <property type="entry name" value="GDSL-LIKE LIPASE_ACYLHYDROLASE, PUTATIVE (AFU_ORTHOLOGUE AFUA_2G00820)-RELATED"/>
    <property type="match status" value="1"/>
</dbReference>
<keyword evidence="4" id="KW-1185">Reference proteome</keyword>
<evidence type="ECO:0000256" key="1">
    <source>
        <dbReference type="SAM" id="MobiDB-lite"/>
    </source>
</evidence>
<dbReference type="CDD" id="cd01832">
    <property type="entry name" value="SGNH_hydrolase_like_1"/>
    <property type="match status" value="1"/>
</dbReference>
<proteinExistence type="predicted"/>
<organism evidence="3 4">
    <name type="scientific">Nocardia nova</name>
    <dbReference type="NCBI Taxonomy" id="37330"/>
    <lineage>
        <taxon>Bacteria</taxon>
        <taxon>Bacillati</taxon>
        <taxon>Actinomycetota</taxon>
        <taxon>Actinomycetes</taxon>
        <taxon>Mycobacteriales</taxon>
        <taxon>Nocardiaceae</taxon>
        <taxon>Nocardia</taxon>
    </lineage>
</organism>
<dbReference type="GeneID" id="66721815"/>
<dbReference type="Proteomes" id="UP000238356">
    <property type="component" value="Unassembled WGS sequence"/>
</dbReference>
<dbReference type="SUPFAM" id="SSF52266">
    <property type="entry name" value="SGNH hydrolase"/>
    <property type="match status" value="1"/>
</dbReference>
<evidence type="ECO:0000313" key="3">
    <source>
        <dbReference type="EMBL" id="PPJ30610.1"/>
    </source>
</evidence>
<name>A0A2S6AAU5_9NOCA</name>
<dbReference type="InterPro" id="IPR036514">
    <property type="entry name" value="SGNH_hydro_sf"/>
</dbReference>
<keyword evidence="3" id="KW-0378">Hydrolase</keyword>
<accession>A0A2S6AAU5</accession>
<protein>
    <submittedName>
        <fullName evidence="3">SGNH/GDSL hydrolase family protein</fullName>
    </submittedName>
</protein>
<dbReference type="GO" id="GO:0016787">
    <property type="term" value="F:hydrolase activity"/>
    <property type="evidence" value="ECO:0007669"/>
    <property type="project" value="UniProtKB-KW"/>
</dbReference>